<evidence type="ECO:0000313" key="3">
    <source>
        <dbReference type="Proteomes" id="UP000702209"/>
    </source>
</evidence>
<reference evidence="2 3" key="1">
    <citation type="submission" date="2020-10" db="EMBL/GenBank/DDBJ databases">
        <title>Identification of Nocardia species via Next-generation sequencing and recognition of intraspecies genetic diversity.</title>
        <authorList>
            <person name="Li P."/>
            <person name="Li P."/>
            <person name="Lu B."/>
        </authorList>
    </citation>
    <scope>NUCLEOTIDE SEQUENCE [LARGE SCALE GENOMIC DNA]</scope>
    <source>
        <strain evidence="2 3">BJ06-0157</strain>
    </source>
</reference>
<feature type="domain" description="AMP-dependent synthetase/ligase" evidence="1">
    <location>
        <begin position="55"/>
        <end position="241"/>
    </location>
</feature>
<keyword evidence="3" id="KW-1185">Reference proteome</keyword>
<dbReference type="PANTHER" id="PTHR45527:SF1">
    <property type="entry name" value="FATTY ACID SYNTHASE"/>
    <property type="match status" value="1"/>
</dbReference>
<dbReference type="PANTHER" id="PTHR45527">
    <property type="entry name" value="NONRIBOSOMAL PEPTIDE SYNTHETASE"/>
    <property type="match status" value="1"/>
</dbReference>
<name>A0ABS0D2R4_9NOCA</name>
<dbReference type="RefSeq" id="WP_195134291.1">
    <property type="nucleotide sequence ID" value="NZ_JADLQX010000189.1"/>
</dbReference>
<proteinExistence type="predicted"/>
<feature type="non-terminal residue" evidence="2">
    <location>
        <position position="242"/>
    </location>
</feature>
<dbReference type="Gene3D" id="3.40.50.980">
    <property type="match status" value="2"/>
</dbReference>
<dbReference type="EMBL" id="JADLQX010000189">
    <property type="protein sequence ID" value="MBF6303132.1"/>
    <property type="molecule type" value="Genomic_DNA"/>
</dbReference>
<dbReference type="Proteomes" id="UP000702209">
    <property type="component" value="Unassembled WGS sequence"/>
</dbReference>
<protein>
    <submittedName>
        <fullName evidence="2">AMP-binding protein</fullName>
    </submittedName>
</protein>
<dbReference type="InterPro" id="IPR000873">
    <property type="entry name" value="AMP-dep_synth/lig_dom"/>
</dbReference>
<evidence type="ECO:0000313" key="2">
    <source>
        <dbReference type="EMBL" id="MBF6303132.1"/>
    </source>
</evidence>
<dbReference type="Gene3D" id="3.30.559.30">
    <property type="entry name" value="Nonribosomal peptide synthetase, condensation domain"/>
    <property type="match status" value="1"/>
</dbReference>
<evidence type="ECO:0000259" key="1">
    <source>
        <dbReference type="Pfam" id="PF00501"/>
    </source>
</evidence>
<dbReference type="InterPro" id="IPR020845">
    <property type="entry name" value="AMP-binding_CS"/>
</dbReference>
<sequence length="242" mass="26056">AFARRLDRVLAAVTADPTVPIGDIDLLAPEEHARVLVDWNDTAHPVPAETLVSLFEAQVARTPDTAAVTFEGTSLSYAEFAGRVHRLARWLKSNGVGPESYVALGMRRSIDLVVGMYAVNAAGGAYVPLDPDHPAERIDYILETARPVCVLTSGSDLETTVSRQVRVDELELSEFSGEPLTDADRHKPLRPANTAYVIFTSGSTGRPKGVAVPHAAVVNQIRWITGEYGIGADDVVLFKTPA</sequence>
<gene>
    <name evidence="2" type="ORF">IU459_37405</name>
</gene>
<organism evidence="2 3">
    <name type="scientific">Nocardia amamiensis</name>
    <dbReference type="NCBI Taxonomy" id="404578"/>
    <lineage>
        <taxon>Bacteria</taxon>
        <taxon>Bacillati</taxon>
        <taxon>Actinomycetota</taxon>
        <taxon>Actinomycetes</taxon>
        <taxon>Mycobacteriales</taxon>
        <taxon>Nocardiaceae</taxon>
        <taxon>Nocardia</taxon>
    </lineage>
</organism>
<feature type="non-terminal residue" evidence="2">
    <location>
        <position position="1"/>
    </location>
</feature>
<dbReference type="Pfam" id="PF00501">
    <property type="entry name" value="AMP-binding"/>
    <property type="match status" value="1"/>
</dbReference>
<dbReference type="PROSITE" id="PS00455">
    <property type="entry name" value="AMP_BINDING"/>
    <property type="match status" value="1"/>
</dbReference>
<dbReference type="SUPFAM" id="SSF56801">
    <property type="entry name" value="Acetyl-CoA synthetase-like"/>
    <property type="match status" value="1"/>
</dbReference>
<comment type="caution">
    <text evidence="2">The sequence shown here is derived from an EMBL/GenBank/DDBJ whole genome shotgun (WGS) entry which is preliminary data.</text>
</comment>
<accession>A0ABS0D2R4</accession>